<gene>
    <name evidence="8" type="primary">MLO</name>
    <name evidence="11" type="synonym">LOC123412750</name>
</gene>
<feature type="transmembrane region" description="Helical" evidence="10">
    <location>
        <begin position="271"/>
        <end position="290"/>
    </location>
</feature>
<feature type="transmembrane region" description="Helical" evidence="10">
    <location>
        <begin position="17"/>
        <end position="40"/>
    </location>
</feature>
<dbReference type="Pfam" id="PF03094">
    <property type="entry name" value="Mlo"/>
    <property type="match status" value="1"/>
</dbReference>
<dbReference type="GO" id="GO:0016020">
    <property type="term" value="C:membrane"/>
    <property type="evidence" value="ECO:0007669"/>
    <property type="project" value="UniProtKB-SubCell"/>
</dbReference>
<reference evidence="12" key="1">
    <citation type="journal article" date="2012" name="Nature">
        <title>A physical, genetic and functional sequence assembly of the barley genome.</title>
        <authorList>
            <consortium name="The International Barley Genome Sequencing Consortium"/>
            <person name="Mayer K.F."/>
            <person name="Waugh R."/>
            <person name="Brown J.W."/>
            <person name="Schulman A."/>
            <person name="Langridge P."/>
            <person name="Platzer M."/>
            <person name="Fincher G.B."/>
            <person name="Muehlbauer G.J."/>
            <person name="Sato K."/>
            <person name="Close T.J."/>
            <person name="Wise R.P."/>
            <person name="Stein N."/>
        </authorList>
    </citation>
    <scope>NUCLEOTIDE SEQUENCE [LARGE SCALE GENOMIC DNA]</scope>
    <source>
        <strain evidence="12">cv. Morex</strain>
    </source>
</reference>
<evidence type="ECO:0000256" key="5">
    <source>
        <dbReference type="ARBA" id="ARBA00022989"/>
    </source>
</evidence>
<evidence type="ECO:0000256" key="3">
    <source>
        <dbReference type="ARBA" id="ARBA00022692"/>
    </source>
</evidence>
<evidence type="ECO:0000256" key="8">
    <source>
        <dbReference type="RuleBase" id="RU280816"/>
    </source>
</evidence>
<evidence type="ECO:0000256" key="7">
    <source>
        <dbReference type="ARBA" id="ARBA00023265"/>
    </source>
</evidence>
<dbReference type="PANTHER" id="PTHR31942:SF102">
    <property type="entry name" value="MLO-LIKE PROTEIN"/>
    <property type="match status" value="1"/>
</dbReference>
<feature type="transmembrane region" description="Helical" evidence="10">
    <location>
        <begin position="325"/>
        <end position="349"/>
    </location>
</feature>
<keyword evidence="7 8" id="KW-0568">Pathogenesis-related protein</keyword>
<evidence type="ECO:0000256" key="4">
    <source>
        <dbReference type="ARBA" id="ARBA00022821"/>
    </source>
</evidence>
<dbReference type="Gramene" id="HORVU.MOREX.r3.7HG0636850.1">
    <property type="protein sequence ID" value="HORVU.MOREX.r3.7HG0636850.1"/>
    <property type="gene ID" value="HORVU.MOREX.r3.7HG0636850"/>
</dbReference>
<comment type="function">
    <text evidence="8">May be involved in modulation of pathogen defense and leaf cell death.</text>
</comment>
<evidence type="ECO:0000313" key="12">
    <source>
        <dbReference type="Proteomes" id="UP000011116"/>
    </source>
</evidence>
<evidence type="ECO:0000256" key="2">
    <source>
        <dbReference type="ARBA" id="ARBA00006574"/>
    </source>
</evidence>
<feature type="compositionally biased region" description="Basic and acidic residues" evidence="9">
    <location>
        <begin position="413"/>
        <end position="422"/>
    </location>
</feature>
<keyword evidence="3 8" id="KW-0812">Transmembrane</keyword>
<feature type="compositionally biased region" description="Polar residues" evidence="9">
    <location>
        <begin position="400"/>
        <end position="412"/>
    </location>
</feature>
<evidence type="ECO:0000256" key="1">
    <source>
        <dbReference type="ARBA" id="ARBA00004141"/>
    </source>
</evidence>
<reference evidence="11" key="3">
    <citation type="submission" date="2022-01" db="UniProtKB">
        <authorList>
            <consortium name="EnsemblPlants"/>
        </authorList>
    </citation>
    <scope>IDENTIFICATION</scope>
    <source>
        <strain evidence="11">subsp. vulgare</strain>
    </source>
</reference>
<evidence type="ECO:0000256" key="6">
    <source>
        <dbReference type="ARBA" id="ARBA00023136"/>
    </source>
</evidence>
<evidence type="ECO:0000256" key="10">
    <source>
        <dbReference type="SAM" id="Phobius"/>
    </source>
</evidence>
<keyword evidence="4 8" id="KW-0611">Plant defense</keyword>
<name>A0A8I7BHZ9_HORVV</name>
<feature type="transmembrane region" description="Helical" evidence="10">
    <location>
        <begin position="152"/>
        <end position="174"/>
    </location>
</feature>
<keyword evidence="12" id="KW-1185">Reference proteome</keyword>
<reference evidence="11" key="2">
    <citation type="submission" date="2020-10" db="EMBL/GenBank/DDBJ databases">
        <authorList>
            <person name="Scholz U."/>
            <person name="Mascher M."/>
            <person name="Fiebig A."/>
        </authorList>
    </citation>
    <scope>NUCLEOTIDE SEQUENCE [LARGE SCALE GENOMIC DNA]</scope>
    <source>
        <strain evidence="11">cv. Morex</strain>
    </source>
</reference>
<keyword evidence="6 8" id="KW-0472">Membrane</keyword>
<accession>A0A8I7BHZ9</accession>
<comment type="subcellular location">
    <subcellularLocation>
        <location evidence="1 8">Membrane</location>
        <topology evidence="1 8">Multi-pass membrane protein</topology>
    </subcellularLocation>
</comment>
<evidence type="ECO:0000313" key="11">
    <source>
        <dbReference type="EnsemblPlants" id="HORVU.MOREX.r3.7HG0636850.1"/>
    </source>
</evidence>
<dbReference type="AlphaFoldDB" id="A0A8I7BHZ9"/>
<feature type="region of interest" description="Disordered" evidence="9">
    <location>
        <begin position="383"/>
        <end position="422"/>
    </location>
</feature>
<dbReference type="GO" id="GO:0006952">
    <property type="term" value="P:defense response"/>
    <property type="evidence" value="ECO:0007669"/>
    <property type="project" value="UniProtKB-KW"/>
</dbReference>
<sequence length="422" mass="47843">MAGGGGKAKPLEFTPTWIVASVCFIIIIITLLFERLLHLLGKKLSPKKLLYEVLLKVKEELMLLGFISLLLTVFQDPVGKVCVRQSAMLIMLPCKPPPRPPRKTEHLSDAMFNGVMGGARRLLAGGGASEDYCLKKGKVPILSAEAIHQLHIFIFALAVTHVLFSAITVLLGIAQTRNWRHWETNIHIKDASAPEMIKHVQEFKFIQDHFNGHKKRWKIFGWLRSFFKQLRGSVTEEDYTTMRLGFIMKHYRGNPKFNFYSYMIRALEVDFKKVVGISWYLWTMLTIFLLLNVQGWYIYFGISLVPFIVTYGFKSCIMGKPTYVIIRLAISVVSQFLCGYSTLPLYAIVSHMGNSFKKSIFDENVAEGLVNWAENARRRRRMPNKTTIDVGSSPVDEAQGGTSQMVNIPSKSSVEKGTARLI</sequence>
<feature type="transmembrane region" description="Helical" evidence="10">
    <location>
        <begin position="296"/>
        <end position="313"/>
    </location>
</feature>
<comment type="domain">
    <text evidence="8">The C-terminus contains a calmodulin-binding domain, which binds calmodulin in a calcium-dependent fashion.</text>
</comment>
<dbReference type="GO" id="GO:0005516">
    <property type="term" value="F:calmodulin binding"/>
    <property type="evidence" value="ECO:0007669"/>
    <property type="project" value="UniProtKB-KW"/>
</dbReference>
<organism evidence="11 12">
    <name type="scientific">Hordeum vulgare subsp. vulgare</name>
    <name type="common">Domesticated barley</name>
    <dbReference type="NCBI Taxonomy" id="112509"/>
    <lineage>
        <taxon>Eukaryota</taxon>
        <taxon>Viridiplantae</taxon>
        <taxon>Streptophyta</taxon>
        <taxon>Embryophyta</taxon>
        <taxon>Tracheophyta</taxon>
        <taxon>Spermatophyta</taxon>
        <taxon>Magnoliopsida</taxon>
        <taxon>Liliopsida</taxon>
        <taxon>Poales</taxon>
        <taxon>Poaceae</taxon>
        <taxon>BOP clade</taxon>
        <taxon>Pooideae</taxon>
        <taxon>Triticodae</taxon>
        <taxon>Triticeae</taxon>
        <taxon>Hordeinae</taxon>
        <taxon>Hordeum</taxon>
    </lineage>
</organism>
<dbReference type="InterPro" id="IPR004326">
    <property type="entry name" value="Mlo"/>
</dbReference>
<keyword evidence="8" id="KW-0112">Calmodulin-binding</keyword>
<proteinExistence type="inferred from homology"/>
<keyword evidence="5 8" id="KW-1133">Transmembrane helix</keyword>
<evidence type="ECO:0000256" key="9">
    <source>
        <dbReference type="SAM" id="MobiDB-lite"/>
    </source>
</evidence>
<comment type="similarity">
    <text evidence="2 8">Belongs to the MLO family.</text>
</comment>
<dbReference type="PANTHER" id="PTHR31942">
    <property type="entry name" value="MLO-LIKE PROTEIN 1"/>
    <property type="match status" value="1"/>
</dbReference>
<dbReference type="Proteomes" id="UP000011116">
    <property type="component" value="Chromosome 7H"/>
</dbReference>
<protein>
    <recommendedName>
        <fullName evidence="8">MLO-like protein</fullName>
    </recommendedName>
</protein>
<dbReference type="EnsemblPlants" id="HORVU.MOREX.r3.7HG0636850.1">
    <property type="protein sequence ID" value="HORVU.MOREX.r3.7HG0636850.1"/>
    <property type="gene ID" value="HORVU.MOREX.r3.7HG0636850"/>
</dbReference>